<dbReference type="Pfam" id="PF12146">
    <property type="entry name" value="Hydrolase_4"/>
    <property type="match status" value="1"/>
</dbReference>
<sequence>MNNPRICAIMKKILSVVLLLLITAAVFSQEITGSWSGTLNIMGNKLPVVFHISKTDSIYTTKMDSPAQNALGLPTSKTSFAENRLEIVATGLGLFYQGTLYGDSIVGTFNQGGIPFPLVLKQSDEPVLNRPQEPKPPFPYKTEEVKFTNKKDKTELAGTLSIPDSAGTFPAVVLIAGSGPHDRDETVFGHKPFLVIADQLTRNGFVVLRYDKRGVGSSDGQFETATTKNFAGDAAAALDYLKTRKEVNRSKIGLIGHSEGGVIAPMVASDNRDVRFVVLLAGMGEKGIETIMEQNRLSLETLNMEPENRERSLKAMREIFESLPEWQGTEADRVTLRDRLSQLWEQYPILVKMKLKKDPFVRDQFNAISTPWYRQFLALNPAEYLQKVKCPVLAINGEKDTQVLADKNLNAIKSALDKGGNHQYEIKTYPGLNHLFQECETGRIDEYGKIEETISPEVLSDITAWIKRQVNF</sequence>
<evidence type="ECO:0000259" key="2">
    <source>
        <dbReference type="Pfam" id="PF12146"/>
    </source>
</evidence>
<protein>
    <recommendedName>
        <fullName evidence="2">Serine aminopeptidase S33 domain-containing protein</fullName>
    </recommendedName>
</protein>
<dbReference type="InterPro" id="IPR029058">
    <property type="entry name" value="AB_hydrolase_fold"/>
</dbReference>
<dbReference type="GO" id="GO:0006508">
    <property type="term" value="P:proteolysis"/>
    <property type="evidence" value="ECO:0007669"/>
    <property type="project" value="InterPro"/>
</dbReference>
<proteinExistence type="predicted"/>
<dbReference type="Gene3D" id="3.40.50.1820">
    <property type="entry name" value="alpha/beta hydrolase"/>
    <property type="match status" value="1"/>
</dbReference>
<accession>A0A644XYX0</accession>
<dbReference type="EMBL" id="VSSQ01003468">
    <property type="protein sequence ID" value="MPM20841.1"/>
    <property type="molecule type" value="Genomic_DNA"/>
</dbReference>
<dbReference type="PANTHER" id="PTHR43265">
    <property type="entry name" value="ESTERASE ESTD"/>
    <property type="match status" value="1"/>
</dbReference>
<dbReference type="InterPro" id="IPR053145">
    <property type="entry name" value="AB_hydrolase_Est10"/>
</dbReference>
<organism evidence="3">
    <name type="scientific">bioreactor metagenome</name>
    <dbReference type="NCBI Taxonomy" id="1076179"/>
    <lineage>
        <taxon>unclassified sequences</taxon>
        <taxon>metagenomes</taxon>
        <taxon>ecological metagenomes</taxon>
    </lineage>
</organism>
<name>A0A644XYX0_9ZZZZ</name>
<dbReference type="GO" id="GO:0004252">
    <property type="term" value="F:serine-type endopeptidase activity"/>
    <property type="evidence" value="ECO:0007669"/>
    <property type="project" value="InterPro"/>
</dbReference>
<dbReference type="GO" id="GO:0052689">
    <property type="term" value="F:carboxylic ester hydrolase activity"/>
    <property type="evidence" value="ECO:0007669"/>
    <property type="project" value="TreeGrafter"/>
</dbReference>
<evidence type="ECO:0000313" key="3">
    <source>
        <dbReference type="EMBL" id="MPM20841.1"/>
    </source>
</evidence>
<dbReference type="InterPro" id="IPR002471">
    <property type="entry name" value="Pept_S9_AS"/>
</dbReference>
<dbReference type="InterPro" id="IPR022742">
    <property type="entry name" value="Hydrolase_4"/>
</dbReference>
<dbReference type="AlphaFoldDB" id="A0A644XYX0"/>
<reference evidence="3" key="1">
    <citation type="submission" date="2019-08" db="EMBL/GenBank/DDBJ databases">
        <authorList>
            <person name="Kucharzyk K."/>
            <person name="Murdoch R.W."/>
            <person name="Higgins S."/>
            <person name="Loffler F."/>
        </authorList>
    </citation>
    <scope>NUCLEOTIDE SEQUENCE</scope>
</reference>
<dbReference type="PROSITE" id="PS00708">
    <property type="entry name" value="PRO_ENDOPEP_SER"/>
    <property type="match status" value="1"/>
</dbReference>
<feature type="domain" description="Serine aminopeptidase S33" evidence="2">
    <location>
        <begin position="196"/>
        <end position="435"/>
    </location>
</feature>
<dbReference type="PANTHER" id="PTHR43265:SF1">
    <property type="entry name" value="ESTERASE ESTD"/>
    <property type="match status" value="1"/>
</dbReference>
<dbReference type="SUPFAM" id="SSF53474">
    <property type="entry name" value="alpha/beta-Hydrolases"/>
    <property type="match status" value="1"/>
</dbReference>
<evidence type="ECO:0000256" key="1">
    <source>
        <dbReference type="ARBA" id="ARBA00022801"/>
    </source>
</evidence>
<gene>
    <name evidence="3" type="ORF">SDC9_67279</name>
</gene>
<comment type="caution">
    <text evidence="3">The sequence shown here is derived from an EMBL/GenBank/DDBJ whole genome shotgun (WGS) entry which is preliminary data.</text>
</comment>
<keyword evidence="1" id="KW-0378">Hydrolase</keyword>